<proteinExistence type="predicted"/>
<reference evidence="3 4" key="1">
    <citation type="submission" date="2024-09" db="EMBL/GenBank/DDBJ databases">
        <authorList>
            <person name="Sun Q."/>
            <person name="Mori K."/>
        </authorList>
    </citation>
    <scope>NUCLEOTIDE SEQUENCE [LARGE SCALE GENOMIC DNA]</scope>
    <source>
        <strain evidence="3 4">CCM 7224</strain>
    </source>
</reference>
<dbReference type="Pfam" id="PF06995">
    <property type="entry name" value="Phage_P2_GpU"/>
    <property type="match status" value="1"/>
</dbReference>
<accession>A0ABV6GRU3</accession>
<feature type="domain" description="SH3b" evidence="2">
    <location>
        <begin position="167"/>
        <end position="211"/>
    </location>
</feature>
<evidence type="ECO:0000259" key="2">
    <source>
        <dbReference type="Pfam" id="PF08239"/>
    </source>
</evidence>
<feature type="region of interest" description="Disordered" evidence="1">
    <location>
        <begin position="136"/>
        <end position="156"/>
    </location>
</feature>
<organism evidence="3 4">
    <name type="scientific">Geobacillus jurassicus</name>
    <dbReference type="NCBI Taxonomy" id="235932"/>
    <lineage>
        <taxon>Bacteria</taxon>
        <taxon>Bacillati</taxon>
        <taxon>Bacillota</taxon>
        <taxon>Bacilli</taxon>
        <taxon>Bacillales</taxon>
        <taxon>Anoxybacillaceae</taxon>
        <taxon>Geobacillus</taxon>
    </lineage>
</organism>
<dbReference type="InterPro" id="IPR003646">
    <property type="entry name" value="SH3-like_bac-type"/>
</dbReference>
<dbReference type="InterPro" id="IPR009734">
    <property type="entry name" value="Myoviridae_GpU"/>
</dbReference>
<comment type="caution">
    <text evidence="3">The sequence shown here is derived from an EMBL/GenBank/DDBJ whole genome shotgun (WGS) entry which is preliminary data.</text>
</comment>
<dbReference type="Gene3D" id="2.30.30.40">
    <property type="entry name" value="SH3 Domains"/>
    <property type="match status" value="1"/>
</dbReference>
<name>A0ABV6GRU3_9BACL</name>
<gene>
    <name evidence="3" type="ORF">ACFFHQ_06480</name>
</gene>
<sequence length="222" mass="24541">MAKIGSFAGITFEVSSQKILTMNEMERQGESRWQEHEVINRKPVPEFLGSGLERIKMTVKVSSFLGVNPADIIKKLRAARDAGTYSKFIIGNSPISTSYWVISEMREIYSVRAANGTLLSADLELILTEYPEPYKPVVSKPKPPPPKGGGSSKKGPIGKIVVRVGMLNLRSGPSLKARIVRVLRKGQSYKVYGTVKTDITWYSLGGGTYVSANPKYVRFKKV</sequence>
<keyword evidence="4" id="KW-1185">Reference proteome</keyword>
<dbReference type="RefSeq" id="WP_066231553.1">
    <property type="nucleotide sequence ID" value="NZ_JBHLVN010000029.1"/>
</dbReference>
<evidence type="ECO:0000313" key="3">
    <source>
        <dbReference type="EMBL" id="MFC0297109.1"/>
    </source>
</evidence>
<dbReference type="Proteomes" id="UP001589785">
    <property type="component" value="Unassembled WGS sequence"/>
</dbReference>
<evidence type="ECO:0000256" key="1">
    <source>
        <dbReference type="SAM" id="MobiDB-lite"/>
    </source>
</evidence>
<dbReference type="Pfam" id="PF08239">
    <property type="entry name" value="SH3_3"/>
    <property type="match status" value="1"/>
</dbReference>
<dbReference type="EMBL" id="JBHLVN010000029">
    <property type="protein sequence ID" value="MFC0297109.1"/>
    <property type="molecule type" value="Genomic_DNA"/>
</dbReference>
<protein>
    <submittedName>
        <fullName evidence="3">Phage tail protein</fullName>
    </submittedName>
</protein>
<evidence type="ECO:0000313" key="4">
    <source>
        <dbReference type="Proteomes" id="UP001589785"/>
    </source>
</evidence>